<feature type="region of interest" description="Disordered" evidence="1">
    <location>
        <begin position="52"/>
        <end position="77"/>
    </location>
</feature>
<protein>
    <submittedName>
        <fullName evidence="2">Uncharacterized protein</fullName>
    </submittedName>
</protein>
<evidence type="ECO:0000313" key="3">
    <source>
        <dbReference type="Proteomes" id="UP000193553"/>
    </source>
</evidence>
<evidence type="ECO:0000313" key="2">
    <source>
        <dbReference type="EMBL" id="OSJ08123.1"/>
    </source>
</evidence>
<dbReference type="RefSeq" id="WP_085362074.1">
    <property type="nucleotide sequence ID" value="NZ_NAFD01000179.1"/>
</dbReference>
<reference evidence="2 3" key="1">
    <citation type="submission" date="2017-03" db="EMBL/GenBank/DDBJ databases">
        <title>Whole genome sequences of fourteen strains of Bradyrhizobium canariense and one strain of Bradyrhizobium japonicum isolated from Lupinus (Papilionoideae: Genisteae) species in Algeria.</title>
        <authorList>
            <person name="Crovadore J."/>
            <person name="Chekireb D."/>
            <person name="Brachmann A."/>
            <person name="Chablais R."/>
            <person name="Cochard B."/>
            <person name="Lefort F."/>
        </authorList>
    </citation>
    <scope>NUCLEOTIDE SEQUENCE [LARGE SCALE GENOMIC DNA]</scope>
    <source>
        <strain evidence="2 3">UBMA195</strain>
    </source>
</reference>
<dbReference type="EMBL" id="NAFI01000176">
    <property type="protein sequence ID" value="OSJ08123.1"/>
    <property type="molecule type" value="Genomic_DNA"/>
</dbReference>
<feature type="compositionally biased region" description="Basic and acidic residues" evidence="1">
    <location>
        <begin position="104"/>
        <end position="115"/>
    </location>
</feature>
<dbReference type="Proteomes" id="UP000193553">
    <property type="component" value="Unassembled WGS sequence"/>
</dbReference>
<gene>
    <name evidence="2" type="ORF">BSZ18_20280</name>
</gene>
<sequence length="122" mass="13635">MPAYLVRIITNRDLLGIFVADDEDDLAFVMDECTDAPRCEYVELPAGGIMCDSPAKPVPIDTGDPKNEETDPEEFPWTGASLTERWWYIAYGMEDVEWTPSEDDPPRPPRPEPRPRPPGGAG</sequence>
<comment type="caution">
    <text evidence="2">The sequence shown here is derived from an EMBL/GenBank/DDBJ whole genome shotgun (WGS) entry which is preliminary data.</text>
</comment>
<dbReference type="OrthoDB" id="8251977at2"/>
<feature type="region of interest" description="Disordered" evidence="1">
    <location>
        <begin position="97"/>
        <end position="122"/>
    </location>
</feature>
<accession>A0A1X3FT60</accession>
<proteinExistence type="predicted"/>
<dbReference type="AlphaFoldDB" id="A0A1X3FT60"/>
<organism evidence="2 3">
    <name type="scientific">Bradyrhizobium canariense</name>
    <dbReference type="NCBI Taxonomy" id="255045"/>
    <lineage>
        <taxon>Bacteria</taxon>
        <taxon>Pseudomonadati</taxon>
        <taxon>Pseudomonadota</taxon>
        <taxon>Alphaproteobacteria</taxon>
        <taxon>Hyphomicrobiales</taxon>
        <taxon>Nitrobacteraceae</taxon>
        <taxon>Bradyrhizobium</taxon>
    </lineage>
</organism>
<name>A0A1X3FT60_9BRAD</name>
<evidence type="ECO:0000256" key="1">
    <source>
        <dbReference type="SAM" id="MobiDB-lite"/>
    </source>
</evidence>